<dbReference type="PANTHER" id="PTHR13887">
    <property type="entry name" value="GLUTATHIONE S-TRANSFERASE KAPPA"/>
    <property type="match status" value="1"/>
</dbReference>
<dbReference type="CDD" id="cd03024">
    <property type="entry name" value="DsbA_FrnE"/>
    <property type="match status" value="1"/>
</dbReference>
<dbReference type="Proteomes" id="UP000199598">
    <property type="component" value="Unassembled WGS sequence"/>
</dbReference>
<evidence type="ECO:0000313" key="2">
    <source>
        <dbReference type="EMBL" id="SFK86114.1"/>
    </source>
</evidence>
<comment type="caution">
    <text evidence="2">The sequence shown here is derived from an EMBL/GenBank/DDBJ whole genome shotgun (WGS) entry which is preliminary data.</text>
</comment>
<dbReference type="SUPFAM" id="SSF52833">
    <property type="entry name" value="Thioredoxin-like"/>
    <property type="match status" value="1"/>
</dbReference>
<dbReference type="Gene3D" id="3.40.30.10">
    <property type="entry name" value="Glutaredoxin"/>
    <property type="match status" value="1"/>
</dbReference>
<sequence>MSTTAPIVIDVISDVMCPWCFIGKRRLEKALMLLPDSTVKVQWHPYQLDATLPKEGKDRKKYLEDKFGGAERAKEIYTQVSNAGAAEEIDFKFEAITKSPNTIDSHRLIRWARSEGMQDAMVEELFKLYFTEGADLTDKQVLINAAERAGLNSKLVSDLLNTDQDVKEVEADVVRAHEIGVSGVPFFIIDGRFAVAGAENPETLAAAIRHAEETKTGE</sequence>
<proteinExistence type="predicted"/>
<keyword evidence="3" id="KW-1185">Reference proteome</keyword>
<feature type="domain" description="DSBA-like thioredoxin" evidence="1">
    <location>
        <begin position="8"/>
        <end position="208"/>
    </location>
</feature>
<organism evidence="2 3">
    <name type="scientific">Pseudovibrio ascidiaceicola</name>
    <dbReference type="NCBI Taxonomy" id="285279"/>
    <lineage>
        <taxon>Bacteria</taxon>
        <taxon>Pseudomonadati</taxon>
        <taxon>Pseudomonadota</taxon>
        <taxon>Alphaproteobacteria</taxon>
        <taxon>Hyphomicrobiales</taxon>
        <taxon>Stappiaceae</taxon>
        <taxon>Pseudovibrio</taxon>
    </lineage>
</organism>
<dbReference type="InterPro" id="IPR001853">
    <property type="entry name" value="DSBA-like_thioredoxin_dom"/>
</dbReference>
<protein>
    <submittedName>
        <fullName evidence="2">Predicted dithiol-disulfide isomerase, DsbA family</fullName>
    </submittedName>
</protein>
<gene>
    <name evidence="2" type="ORF">SAMN04488518_110119</name>
</gene>
<reference evidence="2 3" key="1">
    <citation type="submission" date="2016-10" db="EMBL/GenBank/DDBJ databases">
        <authorList>
            <person name="Varghese N."/>
            <person name="Submissions S."/>
        </authorList>
    </citation>
    <scope>NUCLEOTIDE SEQUENCE [LARGE SCALE GENOMIC DNA]</scope>
    <source>
        <strain evidence="2 3">DSM 16392</strain>
    </source>
</reference>
<keyword evidence="2" id="KW-0413">Isomerase</keyword>
<name>A0A1I4CXU1_9HYPH</name>
<dbReference type="InterPro" id="IPR036249">
    <property type="entry name" value="Thioredoxin-like_sf"/>
</dbReference>
<dbReference type="GO" id="GO:0016853">
    <property type="term" value="F:isomerase activity"/>
    <property type="evidence" value="ECO:0007669"/>
    <property type="project" value="UniProtKB-KW"/>
</dbReference>
<dbReference type="Pfam" id="PF01323">
    <property type="entry name" value="DSBA"/>
    <property type="match status" value="1"/>
</dbReference>
<dbReference type="RefSeq" id="WP_093521734.1">
    <property type="nucleotide sequence ID" value="NZ_FOSK01000010.1"/>
</dbReference>
<dbReference type="PANTHER" id="PTHR13887:SF41">
    <property type="entry name" value="THIOREDOXIN SUPERFAMILY PROTEIN"/>
    <property type="match status" value="1"/>
</dbReference>
<accession>A0A1I4CXU1</accession>
<evidence type="ECO:0000313" key="3">
    <source>
        <dbReference type="Proteomes" id="UP000199598"/>
    </source>
</evidence>
<dbReference type="EMBL" id="FOSK01000010">
    <property type="protein sequence ID" value="SFK86114.1"/>
    <property type="molecule type" value="Genomic_DNA"/>
</dbReference>
<evidence type="ECO:0000259" key="1">
    <source>
        <dbReference type="Pfam" id="PF01323"/>
    </source>
</evidence>